<dbReference type="Proteomes" id="UP000318050">
    <property type="component" value="Unassembled WGS sequence"/>
</dbReference>
<name>A0A560IHR5_9PROT</name>
<gene>
    <name evidence="1" type="ORF">FBZ92_10925</name>
</gene>
<dbReference type="AlphaFoldDB" id="A0A560IHR5"/>
<accession>A0A560IHR5</accession>
<sequence>MTRGLGGHSPANVTHYLKGIDFPADKQALIRKAKENGAEGEVLDMLEAMPDADYETAADVMKGYGEADDGTFGSRRKH</sequence>
<evidence type="ECO:0000313" key="1">
    <source>
        <dbReference type="EMBL" id="TWB58536.1"/>
    </source>
</evidence>
<protein>
    <submittedName>
        <fullName evidence="1">Uncharacterized protein DUF2795</fullName>
    </submittedName>
</protein>
<dbReference type="InterPro" id="IPR021527">
    <property type="entry name" value="DUF2795"/>
</dbReference>
<dbReference type="Pfam" id="PF11387">
    <property type="entry name" value="DUF2795"/>
    <property type="match status" value="1"/>
</dbReference>
<dbReference type="EMBL" id="VITT01000009">
    <property type="protein sequence ID" value="TWB58536.1"/>
    <property type="molecule type" value="Genomic_DNA"/>
</dbReference>
<evidence type="ECO:0000313" key="2">
    <source>
        <dbReference type="Proteomes" id="UP000318050"/>
    </source>
</evidence>
<reference evidence="1 2" key="1">
    <citation type="submission" date="2019-06" db="EMBL/GenBank/DDBJ databases">
        <title>Genomic Encyclopedia of Type Strains, Phase IV (KMG-V): Genome sequencing to study the core and pangenomes of soil and plant-associated prokaryotes.</title>
        <authorList>
            <person name="Whitman W."/>
        </authorList>
    </citation>
    <scope>NUCLEOTIDE SEQUENCE [LARGE SCALE GENOMIC DNA]</scope>
    <source>
        <strain evidence="1 2">BR 11140</strain>
    </source>
</reference>
<proteinExistence type="predicted"/>
<comment type="caution">
    <text evidence="1">The sequence shown here is derived from an EMBL/GenBank/DDBJ whole genome shotgun (WGS) entry which is preliminary data.</text>
</comment>
<organism evidence="1 2">
    <name type="scientific">Nitrospirillum amazonense</name>
    <dbReference type="NCBI Taxonomy" id="28077"/>
    <lineage>
        <taxon>Bacteria</taxon>
        <taxon>Pseudomonadati</taxon>
        <taxon>Pseudomonadota</taxon>
        <taxon>Alphaproteobacteria</taxon>
        <taxon>Rhodospirillales</taxon>
        <taxon>Azospirillaceae</taxon>
        <taxon>Nitrospirillum</taxon>
    </lineage>
</organism>